<evidence type="ECO:0000313" key="4">
    <source>
        <dbReference type="Proteomes" id="UP001597185"/>
    </source>
</evidence>
<dbReference type="InterPro" id="IPR006015">
    <property type="entry name" value="Universal_stress_UspA"/>
</dbReference>
<dbReference type="Pfam" id="PF00582">
    <property type="entry name" value="Usp"/>
    <property type="match status" value="1"/>
</dbReference>
<comment type="similarity">
    <text evidence="1">Belongs to the universal stress protein A family.</text>
</comment>
<gene>
    <name evidence="3" type="ORF">ACFR9T_09160</name>
</gene>
<dbReference type="RefSeq" id="WP_256416993.1">
    <property type="nucleotide sequence ID" value="NZ_JANHDL010000001.1"/>
</dbReference>
<dbReference type="EMBL" id="JBHUDB010000004">
    <property type="protein sequence ID" value="MFD1570753.1"/>
    <property type="molecule type" value="Genomic_DNA"/>
</dbReference>
<organism evidence="3 4">
    <name type="scientific">Halorubrum laminariae</name>
    <dbReference type="NCBI Taxonomy" id="1433523"/>
    <lineage>
        <taxon>Archaea</taxon>
        <taxon>Methanobacteriati</taxon>
        <taxon>Methanobacteriota</taxon>
        <taxon>Stenosarchaea group</taxon>
        <taxon>Halobacteria</taxon>
        <taxon>Halobacteriales</taxon>
        <taxon>Haloferacaceae</taxon>
        <taxon>Halorubrum</taxon>
    </lineage>
</organism>
<reference evidence="3 4" key="1">
    <citation type="journal article" date="2019" name="Int. J. Syst. Evol. Microbiol.">
        <title>The Global Catalogue of Microorganisms (GCM) 10K type strain sequencing project: providing services to taxonomists for standard genome sequencing and annotation.</title>
        <authorList>
            <consortium name="The Broad Institute Genomics Platform"/>
            <consortium name="The Broad Institute Genome Sequencing Center for Infectious Disease"/>
            <person name="Wu L."/>
            <person name="Ma J."/>
        </authorList>
    </citation>
    <scope>NUCLEOTIDE SEQUENCE [LARGE SCALE GENOMIC DNA]</scope>
    <source>
        <strain evidence="3 4">CGMCC 1.12689</strain>
    </source>
</reference>
<sequence>MSIETVVLAVGTEDEERTERLAREAVSVAEPADAEVVLTHVFDDAEFKRVRAKLGVNEDSEGSTPDAVAERHTTTRALAKALSEAGVRYSVRGAVGDLAAEVTETAGRVGADRVVVGGRQRSPTGKAVFGSVAQDILLSAPCPVTFVRQTAA</sequence>
<name>A0ABD6BZY9_9EURY</name>
<dbReference type="Gene3D" id="3.40.50.620">
    <property type="entry name" value="HUPs"/>
    <property type="match status" value="1"/>
</dbReference>
<dbReference type="PANTHER" id="PTHR46268">
    <property type="entry name" value="STRESS RESPONSE PROTEIN NHAX"/>
    <property type="match status" value="1"/>
</dbReference>
<evidence type="ECO:0000259" key="2">
    <source>
        <dbReference type="Pfam" id="PF00582"/>
    </source>
</evidence>
<dbReference type="PRINTS" id="PR01438">
    <property type="entry name" value="UNVRSLSTRESS"/>
</dbReference>
<evidence type="ECO:0000313" key="3">
    <source>
        <dbReference type="EMBL" id="MFD1570753.1"/>
    </source>
</evidence>
<dbReference type="InterPro" id="IPR014729">
    <property type="entry name" value="Rossmann-like_a/b/a_fold"/>
</dbReference>
<evidence type="ECO:0000256" key="1">
    <source>
        <dbReference type="ARBA" id="ARBA00008791"/>
    </source>
</evidence>
<dbReference type="CDD" id="cd00293">
    <property type="entry name" value="USP-like"/>
    <property type="match status" value="1"/>
</dbReference>
<dbReference type="PANTHER" id="PTHR46268:SF6">
    <property type="entry name" value="UNIVERSAL STRESS PROTEIN UP12"/>
    <property type="match status" value="1"/>
</dbReference>
<dbReference type="InterPro" id="IPR006016">
    <property type="entry name" value="UspA"/>
</dbReference>
<protein>
    <submittedName>
        <fullName evidence="3">Universal stress protein</fullName>
    </submittedName>
</protein>
<feature type="domain" description="UspA" evidence="2">
    <location>
        <begin position="10"/>
        <end position="148"/>
    </location>
</feature>
<accession>A0ABD6BZY9</accession>
<comment type="caution">
    <text evidence="3">The sequence shown here is derived from an EMBL/GenBank/DDBJ whole genome shotgun (WGS) entry which is preliminary data.</text>
</comment>
<dbReference type="SUPFAM" id="SSF52402">
    <property type="entry name" value="Adenine nucleotide alpha hydrolases-like"/>
    <property type="match status" value="1"/>
</dbReference>
<dbReference type="Proteomes" id="UP001597185">
    <property type="component" value="Unassembled WGS sequence"/>
</dbReference>
<dbReference type="AlphaFoldDB" id="A0ABD6BZY9"/>
<keyword evidence="4" id="KW-1185">Reference proteome</keyword>
<proteinExistence type="inferred from homology"/>